<dbReference type="RefSeq" id="WP_342809131.1">
    <property type="nucleotide sequence ID" value="NZ_JAOPJZ010000010.1"/>
</dbReference>
<sequence>MQRRSLLRSLGVVTTGVGTGIGGLGTGISRTRATADSSYEPLGRVPVTGACEAVVGDDGQTVYLATVEGFATVDISDPREPTVLVEEHNLLEDDDRELTDILDVKVSEERLVVPGPANPAPNQFNGFVCYDVSDPANPVQLGEPYETDYHIHNCFLEGERLYLVANDLEGNPLTILDVGGDEPEEIGRWSLLDYEPGWGEVDPFLYYLHDVYVHDGIAYLAYWNAGTYLLDVSDPADPEYISHVAETTLEEQREIPDGSVNDYYIGLPGNDHYSAVDETGTIMAVGREAWETGAPEADRPGGIDIYDVSDPSEPTKTASIEPPETPDATYGSGKWTTAHNFELRDGWLYASWYRGGVTIHDLAVLEEPEEITAWRDPSVAAFWTARVAQPGETFVASSTPIIPTANTEGALYVFPSEPGFQSDPPTFETTADTDTDDDDGANGGADEQDGDGTSAETDDATDDSPGDTSSDDGTGDSDDAEDAIPGFTGLVAAGTVAGGALALERRRRSDDGDTQ</sequence>
<feature type="region of interest" description="Disordered" evidence="1">
    <location>
        <begin position="414"/>
        <end position="489"/>
    </location>
</feature>
<dbReference type="AlphaFoldDB" id="A0AAP3E7B7"/>
<dbReference type="Pfam" id="PF08309">
    <property type="entry name" value="LVIVD"/>
    <property type="match status" value="4"/>
</dbReference>
<protein>
    <recommendedName>
        <fullName evidence="4">LVIVD repeat-containing protein</fullName>
    </recommendedName>
</protein>
<gene>
    <name evidence="2" type="ORF">OB919_12575</name>
</gene>
<keyword evidence="3" id="KW-1185">Reference proteome</keyword>
<evidence type="ECO:0000256" key="1">
    <source>
        <dbReference type="SAM" id="MobiDB-lite"/>
    </source>
</evidence>
<dbReference type="InterPro" id="IPR013211">
    <property type="entry name" value="LVIVD"/>
</dbReference>
<feature type="compositionally biased region" description="Acidic residues" evidence="1">
    <location>
        <begin position="431"/>
        <end position="482"/>
    </location>
</feature>
<organism evidence="2 3">
    <name type="scientific">Natronosalvus hydrolyticus</name>
    <dbReference type="NCBI Taxonomy" id="2979988"/>
    <lineage>
        <taxon>Archaea</taxon>
        <taxon>Methanobacteriati</taxon>
        <taxon>Methanobacteriota</taxon>
        <taxon>Stenosarchaea group</taxon>
        <taxon>Halobacteria</taxon>
        <taxon>Halobacteriales</taxon>
        <taxon>Natrialbaceae</taxon>
        <taxon>Natronosalvus</taxon>
    </lineage>
</organism>
<comment type="caution">
    <text evidence="2">The sequence shown here is derived from an EMBL/GenBank/DDBJ whole genome shotgun (WGS) entry which is preliminary data.</text>
</comment>
<name>A0AAP3E7B7_9EURY</name>
<evidence type="ECO:0000313" key="3">
    <source>
        <dbReference type="Proteomes" id="UP001321047"/>
    </source>
</evidence>
<evidence type="ECO:0000313" key="2">
    <source>
        <dbReference type="EMBL" id="MCU4752800.1"/>
    </source>
</evidence>
<evidence type="ECO:0008006" key="4">
    <source>
        <dbReference type="Google" id="ProtNLM"/>
    </source>
</evidence>
<accession>A0AAP3E7B7</accession>
<dbReference type="Proteomes" id="UP001321047">
    <property type="component" value="Unassembled WGS sequence"/>
</dbReference>
<reference evidence="2 3" key="1">
    <citation type="submission" date="2022-09" db="EMBL/GenBank/DDBJ databases">
        <title>Enrichment on poylsaccharides allowed isolation of novel metabolic and taxonomic groups of Haloarchaea.</title>
        <authorList>
            <person name="Sorokin D.Y."/>
            <person name="Elcheninov A.G."/>
            <person name="Khizhniak T.V."/>
            <person name="Kolganova T.V."/>
            <person name="Kublanov I.V."/>
        </authorList>
    </citation>
    <scope>NUCLEOTIDE SEQUENCE [LARGE SCALE GENOMIC DNA]</scope>
    <source>
        <strain evidence="2 3">AArc-curdl1</strain>
    </source>
</reference>
<proteinExistence type="predicted"/>
<dbReference type="EMBL" id="JAOPJZ010000010">
    <property type="protein sequence ID" value="MCU4752800.1"/>
    <property type="molecule type" value="Genomic_DNA"/>
</dbReference>